<evidence type="ECO:0000313" key="1">
    <source>
        <dbReference type="EMBL" id="MDZ5597738.1"/>
    </source>
</evidence>
<dbReference type="RefSeq" id="WP_158409719.1">
    <property type="nucleotide sequence ID" value="NZ_CP010059.1"/>
</dbReference>
<evidence type="ECO:0000313" key="3">
    <source>
        <dbReference type="Proteomes" id="UP000196503"/>
    </source>
</evidence>
<evidence type="ECO:0008006" key="4">
    <source>
        <dbReference type="Google" id="ProtNLM"/>
    </source>
</evidence>
<comment type="caution">
    <text evidence="2">The sequence shown here is derived from an EMBL/GenBank/DDBJ whole genome shotgun (WGS) entry which is preliminary data.</text>
</comment>
<name>A0A200I154_9ENTE</name>
<reference evidence="2 3" key="1">
    <citation type="submission" date="2017-05" db="EMBL/GenBank/DDBJ databases">
        <title>The Genome Sequence of Enterococcus faecium 2D5_DIV0622.</title>
        <authorList>
            <consortium name="The Broad Institute Genomics Platform"/>
            <consortium name="The Broad Institute Genomic Center for Infectious Diseases"/>
            <person name="Earl A."/>
            <person name="Manson A."/>
            <person name="Schwartman J."/>
            <person name="Gilmore M."/>
            <person name="Abouelleil A."/>
            <person name="Cao P."/>
            <person name="Chapman S."/>
            <person name="Cusick C."/>
            <person name="Shea T."/>
            <person name="Young S."/>
            <person name="Neafsey D."/>
            <person name="Nusbaum C."/>
            <person name="Birren B."/>
        </authorList>
    </citation>
    <scope>NUCLEOTIDE SEQUENCE [LARGE SCALE GENOMIC DNA]</scope>
    <source>
        <strain evidence="2 3">2D5_DIV0622</strain>
    </source>
</reference>
<accession>A0A200I154</accession>
<dbReference type="AlphaFoldDB" id="A0A200I154"/>
<gene>
    <name evidence="2" type="ORF">A5869_001711</name>
    <name evidence="1" type="ORF">U1294_05805</name>
</gene>
<proteinExistence type="predicted"/>
<dbReference type="EMBL" id="JAXOGL010000007">
    <property type="protein sequence ID" value="MDZ5597738.1"/>
    <property type="molecule type" value="Genomic_DNA"/>
</dbReference>
<sequence length="47" mass="5540">MAIFHLSLSIAKRNGGERSLIAMAAYRSGERLYSELYEKHNYYNHMF</sequence>
<reference evidence="1" key="2">
    <citation type="submission" date="2023-12" db="EMBL/GenBank/DDBJ databases">
        <title>Molecular genomic analyses of Enterococcus cecorum from sepsis oubreaks in broilers.</title>
        <authorList>
            <person name="Rhoads D."/>
            <person name="Alrubaye A."/>
        </authorList>
    </citation>
    <scope>NUCLEOTIDE SEQUENCE</scope>
    <source>
        <strain evidence="1">1755</strain>
    </source>
</reference>
<evidence type="ECO:0000313" key="2">
    <source>
        <dbReference type="EMBL" id="OUZ18229.1"/>
    </source>
</evidence>
<dbReference type="Proteomes" id="UP001290582">
    <property type="component" value="Unassembled WGS sequence"/>
</dbReference>
<dbReference type="EMBL" id="NIBL01000002">
    <property type="protein sequence ID" value="OUZ18229.1"/>
    <property type="molecule type" value="Genomic_DNA"/>
</dbReference>
<organism evidence="2 3">
    <name type="scientific">Enterococcus cecorum</name>
    <dbReference type="NCBI Taxonomy" id="44008"/>
    <lineage>
        <taxon>Bacteria</taxon>
        <taxon>Bacillati</taxon>
        <taxon>Bacillota</taxon>
        <taxon>Bacilli</taxon>
        <taxon>Lactobacillales</taxon>
        <taxon>Enterococcaceae</taxon>
        <taxon>Enterococcus</taxon>
    </lineage>
</organism>
<dbReference type="Proteomes" id="UP000196503">
    <property type="component" value="Unassembled WGS sequence"/>
</dbReference>
<protein>
    <recommendedName>
        <fullName evidence="4">MobA/MobL protein domain-containing protein</fullName>
    </recommendedName>
</protein>
<dbReference type="Gene3D" id="3.30.930.30">
    <property type="match status" value="1"/>
</dbReference>